<dbReference type="PANTHER" id="PTHR19920:SF0">
    <property type="entry name" value="CYTOSOLIC IRON-SULFUR PROTEIN ASSEMBLY PROTEIN CIAO1-RELATED"/>
    <property type="match status" value="1"/>
</dbReference>
<dbReference type="PROSITE" id="PS50294">
    <property type="entry name" value="WD_REPEATS_REGION"/>
    <property type="match status" value="1"/>
</dbReference>
<dbReference type="OrthoDB" id="273067at2759"/>
<feature type="compositionally biased region" description="Polar residues" evidence="2">
    <location>
        <begin position="50"/>
        <end position="62"/>
    </location>
</feature>
<comment type="caution">
    <text evidence="3">The sequence shown here is derived from an EMBL/GenBank/DDBJ whole genome shotgun (WGS) entry which is preliminary data.</text>
</comment>
<dbReference type="Proteomes" id="UP000692954">
    <property type="component" value="Unassembled WGS sequence"/>
</dbReference>
<reference evidence="3" key="1">
    <citation type="submission" date="2021-01" db="EMBL/GenBank/DDBJ databases">
        <authorList>
            <consortium name="Genoscope - CEA"/>
            <person name="William W."/>
        </authorList>
    </citation>
    <scope>NUCLEOTIDE SEQUENCE</scope>
</reference>
<dbReference type="PROSITE" id="PS50082">
    <property type="entry name" value="WD_REPEATS_2"/>
    <property type="match status" value="1"/>
</dbReference>
<dbReference type="EMBL" id="CAJJDN010000116">
    <property type="protein sequence ID" value="CAD8118309.1"/>
    <property type="molecule type" value="Genomic_DNA"/>
</dbReference>
<evidence type="ECO:0000313" key="3">
    <source>
        <dbReference type="EMBL" id="CAD8118309.1"/>
    </source>
</evidence>
<name>A0A8S1QRC4_9CILI</name>
<organism evidence="3 4">
    <name type="scientific">Paramecium sonneborni</name>
    <dbReference type="NCBI Taxonomy" id="65129"/>
    <lineage>
        <taxon>Eukaryota</taxon>
        <taxon>Sar</taxon>
        <taxon>Alveolata</taxon>
        <taxon>Ciliophora</taxon>
        <taxon>Intramacronucleata</taxon>
        <taxon>Oligohymenophorea</taxon>
        <taxon>Peniculida</taxon>
        <taxon>Parameciidae</taxon>
        <taxon>Paramecium</taxon>
    </lineage>
</organism>
<sequence>MQEISKELSNQKSLKQFNQTIYVEYQLFIVKSQTMLMNFIELDQTRNQNLKEQSYPGQSQLTKPKKYKNQPQRNKETQYVFDKRFSSELINSIKLNGDCFAIAFNKELSIKITGNDNDIDVHEFKDGQIQFFQTLKGHDVDVSTLYFMKNSNQFISGGYDNTKIIWQIKNSKWQAQYKLKHTGFVNHIITNAKENLIISASDEETIKFWQKQHDQWKLIQTISDLDFAYNLSLNESQNQLICANGDHLMEQQRDDKRWIQIQKNSIRRLRQATQFY</sequence>
<dbReference type="AlphaFoldDB" id="A0A8S1QRC4"/>
<dbReference type="GO" id="GO:0097361">
    <property type="term" value="C:cytosolic [4Fe-4S] assembly targeting complex"/>
    <property type="evidence" value="ECO:0007669"/>
    <property type="project" value="TreeGrafter"/>
</dbReference>
<keyword evidence="1" id="KW-0853">WD repeat</keyword>
<dbReference type="InterPro" id="IPR001680">
    <property type="entry name" value="WD40_rpt"/>
</dbReference>
<protein>
    <submittedName>
        <fullName evidence="3">Uncharacterized protein</fullName>
    </submittedName>
</protein>
<feature type="region of interest" description="Disordered" evidence="2">
    <location>
        <begin position="50"/>
        <end position="75"/>
    </location>
</feature>
<gene>
    <name evidence="3" type="ORF">PSON_ATCC_30995.1.T1160192</name>
</gene>
<dbReference type="PANTHER" id="PTHR19920">
    <property type="entry name" value="WD40 PROTEIN CIAO1"/>
    <property type="match status" value="1"/>
</dbReference>
<dbReference type="GO" id="GO:0016226">
    <property type="term" value="P:iron-sulfur cluster assembly"/>
    <property type="evidence" value="ECO:0007669"/>
    <property type="project" value="TreeGrafter"/>
</dbReference>
<evidence type="ECO:0000256" key="2">
    <source>
        <dbReference type="SAM" id="MobiDB-lite"/>
    </source>
</evidence>
<proteinExistence type="predicted"/>
<evidence type="ECO:0000256" key="1">
    <source>
        <dbReference type="PROSITE-ProRule" id="PRU00221"/>
    </source>
</evidence>
<accession>A0A8S1QRC4</accession>
<dbReference type="Pfam" id="PF00400">
    <property type="entry name" value="WD40"/>
    <property type="match status" value="2"/>
</dbReference>
<dbReference type="SMART" id="SM00320">
    <property type="entry name" value="WD40"/>
    <property type="match status" value="2"/>
</dbReference>
<evidence type="ECO:0000313" key="4">
    <source>
        <dbReference type="Proteomes" id="UP000692954"/>
    </source>
</evidence>
<feature type="repeat" description="WD" evidence="1">
    <location>
        <begin position="135"/>
        <end position="176"/>
    </location>
</feature>
<keyword evidence="4" id="KW-1185">Reference proteome</keyword>